<evidence type="ECO:0000313" key="2">
    <source>
        <dbReference type="Proteomes" id="UP000664859"/>
    </source>
</evidence>
<gene>
    <name evidence="1" type="ORF">JKP88DRAFT_248901</name>
</gene>
<dbReference type="InterPro" id="IPR042197">
    <property type="entry name" value="Apaf_helical"/>
</dbReference>
<dbReference type="GO" id="GO:0043531">
    <property type="term" value="F:ADP binding"/>
    <property type="evidence" value="ECO:0007669"/>
    <property type="project" value="InterPro"/>
</dbReference>
<sequence>MTEAAIRSAWLKELKLWQENDTPGEHKTKLDNWLESAPAKLVVLDNIWKQTQLERLFTHSVTAGSLVIITARGTDIQIGLSPHRAQLFPMPGLKPDDATAMFRHCSDTPVPPYPALETKIVRACAGMPLALEVAASRLRVQRDLQGWQDTLTVLETGHTPGDKLQDMIDQSVDDLRRDSALAYNMFLDAATVMHGRSQQHAMQVWPAMYSKEERVVRLSWAALTKRSLVKADDEGNLRVHDVIKALAGSKAEDDGTRVWQPHQVSVRTATGVADV</sequence>
<dbReference type="Proteomes" id="UP000664859">
    <property type="component" value="Unassembled WGS sequence"/>
</dbReference>
<dbReference type="InterPro" id="IPR044974">
    <property type="entry name" value="Disease_R_plants"/>
</dbReference>
<protein>
    <recommendedName>
        <fullName evidence="3">NB-ARC domain-containing protein</fullName>
    </recommendedName>
</protein>
<dbReference type="AlphaFoldDB" id="A0A835YKV2"/>
<dbReference type="Gene3D" id="3.40.50.300">
    <property type="entry name" value="P-loop containing nucleotide triphosphate hydrolases"/>
    <property type="match status" value="1"/>
</dbReference>
<proteinExistence type="predicted"/>
<comment type="caution">
    <text evidence="1">The sequence shown here is derived from an EMBL/GenBank/DDBJ whole genome shotgun (WGS) entry which is preliminary data.</text>
</comment>
<dbReference type="Gene3D" id="1.10.8.430">
    <property type="entry name" value="Helical domain of apoptotic protease-activating factors"/>
    <property type="match status" value="1"/>
</dbReference>
<dbReference type="InterPro" id="IPR027417">
    <property type="entry name" value="P-loop_NTPase"/>
</dbReference>
<organism evidence="1 2">
    <name type="scientific">Tribonema minus</name>
    <dbReference type="NCBI Taxonomy" id="303371"/>
    <lineage>
        <taxon>Eukaryota</taxon>
        <taxon>Sar</taxon>
        <taxon>Stramenopiles</taxon>
        <taxon>Ochrophyta</taxon>
        <taxon>PX clade</taxon>
        <taxon>Xanthophyceae</taxon>
        <taxon>Tribonematales</taxon>
        <taxon>Tribonemataceae</taxon>
        <taxon>Tribonema</taxon>
    </lineage>
</organism>
<dbReference type="OrthoDB" id="1357022at2759"/>
<dbReference type="GO" id="GO:0006952">
    <property type="term" value="P:defense response"/>
    <property type="evidence" value="ECO:0007669"/>
    <property type="project" value="InterPro"/>
</dbReference>
<name>A0A835YKV2_9STRA</name>
<reference evidence="1" key="1">
    <citation type="submission" date="2021-02" db="EMBL/GenBank/DDBJ databases">
        <title>First Annotated Genome of the Yellow-green Alga Tribonema minus.</title>
        <authorList>
            <person name="Mahan K.M."/>
        </authorList>
    </citation>
    <scope>NUCLEOTIDE SEQUENCE</scope>
    <source>
        <strain evidence="1">UTEX B ZZ1240</strain>
    </source>
</reference>
<evidence type="ECO:0000313" key="1">
    <source>
        <dbReference type="EMBL" id="KAG5177212.1"/>
    </source>
</evidence>
<dbReference type="EMBL" id="JAFCMP010000527">
    <property type="protein sequence ID" value="KAG5177212.1"/>
    <property type="molecule type" value="Genomic_DNA"/>
</dbReference>
<dbReference type="SUPFAM" id="SSF52540">
    <property type="entry name" value="P-loop containing nucleoside triphosphate hydrolases"/>
    <property type="match status" value="1"/>
</dbReference>
<evidence type="ECO:0008006" key="3">
    <source>
        <dbReference type="Google" id="ProtNLM"/>
    </source>
</evidence>
<accession>A0A835YKV2</accession>
<keyword evidence="2" id="KW-1185">Reference proteome</keyword>
<dbReference type="PANTHER" id="PTHR11017">
    <property type="entry name" value="LEUCINE-RICH REPEAT-CONTAINING PROTEIN"/>
    <property type="match status" value="1"/>
</dbReference>